<keyword evidence="9" id="KW-1185">Reference proteome</keyword>
<dbReference type="GO" id="GO:0008880">
    <property type="term" value="F:glucuronate isomerase activity"/>
    <property type="evidence" value="ECO:0007669"/>
    <property type="project" value="UniProtKB-UniRule"/>
</dbReference>
<dbReference type="Gene3D" id="1.10.2020.10">
    <property type="entry name" value="uronate isomerase, domain 2, chain A"/>
    <property type="match status" value="1"/>
</dbReference>
<evidence type="ECO:0000256" key="5">
    <source>
        <dbReference type="ARBA" id="ARBA00020555"/>
    </source>
</evidence>
<dbReference type="InterPro" id="IPR032466">
    <property type="entry name" value="Metal_Hydrolase"/>
</dbReference>
<evidence type="ECO:0000256" key="1">
    <source>
        <dbReference type="ARBA" id="ARBA00001165"/>
    </source>
</evidence>
<dbReference type="GO" id="GO:0042840">
    <property type="term" value="P:D-glucuronate catabolic process"/>
    <property type="evidence" value="ECO:0007669"/>
    <property type="project" value="TreeGrafter"/>
</dbReference>
<dbReference type="SUPFAM" id="SSF51556">
    <property type="entry name" value="Metallo-dependent hydrolases"/>
    <property type="match status" value="1"/>
</dbReference>
<dbReference type="Proteomes" id="UP000197334">
    <property type="component" value="Unassembled WGS sequence"/>
</dbReference>
<dbReference type="UniPathway" id="UPA00246"/>
<keyword evidence="6 7" id="KW-0413">Isomerase</keyword>
<evidence type="ECO:0000256" key="4">
    <source>
        <dbReference type="ARBA" id="ARBA00012546"/>
    </source>
</evidence>
<protein>
    <recommendedName>
        <fullName evidence="5 7">Uronate isomerase</fullName>
        <ecNumber evidence="4 7">5.3.1.12</ecNumber>
    </recommendedName>
    <alternativeName>
        <fullName evidence="7">Glucuronate isomerase</fullName>
    </alternativeName>
    <alternativeName>
        <fullName evidence="7">Uronic isomerase</fullName>
    </alternativeName>
</protein>
<comment type="catalytic activity">
    <reaction evidence="7">
        <text>aldehydo-D-galacturonate = keto-D-tagaturonate</text>
        <dbReference type="Rhea" id="RHEA:27702"/>
        <dbReference type="ChEBI" id="CHEBI:12952"/>
        <dbReference type="ChEBI" id="CHEBI:17886"/>
    </reaction>
</comment>
<comment type="catalytic activity">
    <reaction evidence="1 7">
        <text>D-glucuronate = D-fructuronate</text>
        <dbReference type="Rhea" id="RHEA:13049"/>
        <dbReference type="ChEBI" id="CHEBI:58720"/>
        <dbReference type="ChEBI" id="CHEBI:59863"/>
        <dbReference type="EC" id="5.3.1.12"/>
    </reaction>
</comment>
<dbReference type="EMBL" id="JPUA01000034">
    <property type="protein sequence ID" value="OWV28835.1"/>
    <property type="molecule type" value="Genomic_DNA"/>
</dbReference>
<dbReference type="Pfam" id="PF02614">
    <property type="entry name" value="UxaC"/>
    <property type="match status" value="1"/>
</dbReference>
<dbReference type="OrthoDB" id="9766564at2"/>
<accession>A0A246RZ49</accession>
<dbReference type="AlphaFoldDB" id="A0A246RZ49"/>
<evidence type="ECO:0000313" key="8">
    <source>
        <dbReference type="EMBL" id="OWV28835.1"/>
    </source>
</evidence>
<evidence type="ECO:0000256" key="6">
    <source>
        <dbReference type="ARBA" id="ARBA00023235"/>
    </source>
</evidence>
<organism evidence="8 9">
    <name type="scientific">Halomonas campaniensis</name>
    <dbReference type="NCBI Taxonomy" id="213554"/>
    <lineage>
        <taxon>Bacteria</taxon>
        <taxon>Pseudomonadati</taxon>
        <taxon>Pseudomonadota</taxon>
        <taxon>Gammaproteobacteria</taxon>
        <taxon>Oceanospirillales</taxon>
        <taxon>Halomonadaceae</taxon>
        <taxon>Halomonas</taxon>
    </lineage>
</organism>
<evidence type="ECO:0000256" key="7">
    <source>
        <dbReference type="HAMAP-Rule" id="MF_00675"/>
    </source>
</evidence>
<evidence type="ECO:0000256" key="3">
    <source>
        <dbReference type="ARBA" id="ARBA00008397"/>
    </source>
</evidence>
<sequence>MNNYLHADFLLDTETARRLYHDVAADLPIIDYHNHLPPEEVANNRAWDNLGDLWLSHDHYKWRVMRWAGVPESHITGNATDKEKFQAFAQILPKAIGNPMHHWSHLELWRYFGDEGKLINGDSAEEIWQTTQAMLSQPEFRAQGLLRKMKVELIGTTDDPLDSLEHHQAFAASPHKDGLTMVPTFRPDRALAIEGAGFSAYIEKLESLTGQSINTFEQLVSALQDRLEYFIANGCRAADHGIGQLEQADELSASQLDAILEKGRQGKALAPNEAESFRMAVLVELGRAYSRADLVMQLHIGPLRNNSTQIFRSAGSDSGADSIQDKPIAEPLNKLLDRMDSTNELPRTILYALDPSKNPIIVTTAGNFQSGGIAGKVQAGTAWWFNDQLDGMENQMNHLAQMGLLSTFTGMLTDSRSFLSFPRHEYFRRLLCRIVGRWVSEGLAPNDHKLLDEIIADIGYHNARRWFTG</sequence>
<proteinExistence type="inferred from homology"/>
<gene>
    <name evidence="7" type="primary">uxaC</name>
    <name evidence="8" type="ORF">JI62_14420</name>
</gene>
<dbReference type="GO" id="GO:0019698">
    <property type="term" value="P:D-galacturonate catabolic process"/>
    <property type="evidence" value="ECO:0007669"/>
    <property type="project" value="TreeGrafter"/>
</dbReference>
<comment type="similarity">
    <text evidence="3 7">Belongs to the metallo-dependent hydrolases superfamily. Uronate isomerase family.</text>
</comment>
<dbReference type="InterPro" id="IPR003766">
    <property type="entry name" value="Uronate_isomerase"/>
</dbReference>
<name>A0A246RZ49_9GAMM</name>
<reference evidence="8 9" key="1">
    <citation type="submission" date="2014-08" db="EMBL/GenBank/DDBJ databases">
        <title>Draft genome sequence of a novel L-asparaginase producing marine bacterium, Halomonas campaniensis.</title>
        <authorList>
            <person name="Sundarakrishnan B."/>
            <person name="Moushumi Priya A."/>
            <person name="Raman G."/>
            <person name="Sakthivel N."/>
            <person name="Park S."/>
            <person name="Jayachandran S."/>
        </authorList>
    </citation>
    <scope>NUCLEOTIDE SEQUENCE [LARGE SCALE GENOMIC DNA]</scope>
    <source>
        <strain evidence="8 9">SK03</strain>
    </source>
</reference>
<evidence type="ECO:0000256" key="2">
    <source>
        <dbReference type="ARBA" id="ARBA00004892"/>
    </source>
</evidence>
<dbReference type="PANTHER" id="PTHR30068:SF4">
    <property type="entry name" value="URONATE ISOMERASE"/>
    <property type="match status" value="1"/>
</dbReference>
<comment type="caution">
    <text evidence="8">The sequence shown here is derived from an EMBL/GenBank/DDBJ whole genome shotgun (WGS) entry which is preliminary data.</text>
</comment>
<evidence type="ECO:0000313" key="9">
    <source>
        <dbReference type="Proteomes" id="UP000197334"/>
    </source>
</evidence>
<dbReference type="EC" id="5.3.1.12" evidence="4 7"/>
<dbReference type="NCBIfam" id="NF002794">
    <property type="entry name" value="PRK02925.1"/>
    <property type="match status" value="1"/>
</dbReference>
<comment type="pathway">
    <text evidence="2 7">Carbohydrate metabolism; pentose and glucuronate interconversion.</text>
</comment>
<dbReference type="HAMAP" id="MF_00675">
    <property type="entry name" value="UxaC"/>
    <property type="match status" value="1"/>
</dbReference>
<dbReference type="Gene3D" id="3.20.20.140">
    <property type="entry name" value="Metal-dependent hydrolases"/>
    <property type="match status" value="1"/>
</dbReference>
<dbReference type="RefSeq" id="WP_088700833.1">
    <property type="nucleotide sequence ID" value="NZ_JPUA01000034.1"/>
</dbReference>
<dbReference type="PANTHER" id="PTHR30068">
    <property type="entry name" value="URONATE ISOMERASE"/>
    <property type="match status" value="1"/>
</dbReference>